<dbReference type="EMBL" id="AP023367">
    <property type="protein sequence ID" value="BCJ95805.1"/>
    <property type="molecule type" value="Genomic_DNA"/>
</dbReference>
<dbReference type="InterPro" id="IPR037126">
    <property type="entry name" value="PdaC/RsiV-like_sf"/>
</dbReference>
<proteinExistence type="predicted"/>
<dbReference type="Proteomes" id="UP000515561">
    <property type="component" value="Chromosome"/>
</dbReference>
<dbReference type="Gene3D" id="3.90.640.20">
    <property type="entry name" value="Heat-shock cognate protein, ATPase"/>
    <property type="match status" value="1"/>
</dbReference>
<dbReference type="RefSeq" id="WP_184093678.1">
    <property type="nucleotide sequence ID" value="NZ_AP023367.1"/>
</dbReference>
<dbReference type="InterPro" id="IPR025303">
    <property type="entry name" value="PdaC"/>
</dbReference>
<evidence type="ECO:0000313" key="4">
    <source>
        <dbReference type="Proteomes" id="UP000515561"/>
    </source>
</evidence>
<dbReference type="Gene3D" id="3.30.565.40">
    <property type="entry name" value="Fervidobacterium nodosum Rt17-B1 like"/>
    <property type="match status" value="1"/>
</dbReference>
<organism evidence="3 4">
    <name type="scientific">Anaerocolumna cellulosilytica</name>
    <dbReference type="NCBI Taxonomy" id="433286"/>
    <lineage>
        <taxon>Bacteria</taxon>
        <taxon>Bacillati</taxon>
        <taxon>Bacillota</taxon>
        <taxon>Clostridia</taxon>
        <taxon>Lachnospirales</taxon>
        <taxon>Lachnospiraceae</taxon>
        <taxon>Anaerocolumna</taxon>
    </lineage>
</organism>
<feature type="domain" description="Deacetylase PdaC" evidence="2">
    <location>
        <begin position="20"/>
        <end position="118"/>
    </location>
</feature>
<protein>
    <submittedName>
        <fullName evidence="3">Uncharacterized protein</fullName>
    </submittedName>
</protein>
<dbReference type="Pfam" id="PF11738">
    <property type="entry name" value="DUF3298"/>
    <property type="match status" value="1"/>
</dbReference>
<evidence type="ECO:0000259" key="2">
    <source>
        <dbReference type="Pfam" id="PF13739"/>
    </source>
</evidence>
<reference evidence="3 4" key="1">
    <citation type="journal article" date="2016" name="Int. J. Syst. Evol. Microbiol.">
        <title>Descriptions of Anaerotaenia torta gen. nov., sp. nov. and Anaerocolumna cellulosilytica gen. nov., sp. nov. isolated from a methanogenic reactor of cattle waste.</title>
        <authorList>
            <person name="Uek A."/>
            <person name="Ohtaki Y."/>
            <person name="Kaku N."/>
            <person name="Ueki K."/>
        </authorList>
    </citation>
    <scope>NUCLEOTIDE SEQUENCE [LARGE SCALE GENOMIC DNA]</scope>
    <source>
        <strain evidence="3 4">SN021</strain>
    </source>
</reference>
<evidence type="ECO:0000313" key="3">
    <source>
        <dbReference type="EMBL" id="BCJ95805.1"/>
    </source>
</evidence>
<sequence>MVYRILEKKDSIHNDLYYKNQKTLTYTIYYPQFASDKFKPFINKLNIYYKAEATLYQKYHVMKLYQMSVDDYEYASANNFPFHLYEVLVEYQLTYNQNCMLSLYFDRYEFTGGAHGMTTRSGDTWNLQKGQRMTLSDFFPDNKNYLSDIIEFVNQQIENDIKKGNEYYFEDYAVLVKENINERNFYLVPEGVVIFFQLYEIAPYVSGIRTFLIPFGEGAAAMPGCK</sequence>
<feature type="domain" description="DUF3298" evidence="1">
    <location>
        <begin position="136"/>
        <end position="215"/>
    </location>
</feature>
<accession>A0A6S6R9I3</accession>
<keyword evidence="4" id="KW-1185">Reference proteome</keyword>
<name>A0A6S6R9I3_9FIRM</name>
<evidence type="ECO:0000259" key="1">
    <source>
        <dbReference type="Pfam" id="PF11738"/>
    </source>
</evidence>
<dbReference type="AlphaFoldDB" id="A0A6S6R9I3"/>
<dbReference type="KEGG" id="acel:acsn021_33740"/>
<dbReference type="Pfam" id="PF13739">
    <property type="entry name" value="PdaC"/>
    <property type="match status" value="1"/>
</dbReference>
<gene>
    <name evidence="3" type="ORF">acsn021_33740</name>
</gene>
<dbReference type="InterPro" id="IPR021729">
    <property type="entry name" value="DUF3298"/>
</dbReference>